<accession>A0AAD7IMX5</accession>
<reference evidence="1" key="1">
    <citation type="submission" date="2023-03" db="EMBL/GenBank/DDBJ databases">
        <title>Massive genome expansion in bonnet fungi (Mycena s.s.) driven by repeated elements and novel gene families across ecological guilds.</title>
        <authorList>
            <consortium name="Lawrence Berkeley National Laboratory"/>
            <person name="Harder C.B."/>
            <person name="Miyauchi S."/>
            <person name="Viragh M."/>
            <person name="Kuo A."/>
            <person name="Thoen E."/>
            <person name="Andreopoulos B."/>
            <person name="Lu D."/>
            <person name="Skrede I."/>
            <person name="Drula E."/>
            <person name="Henrissat B."/>
            <person name="Morin E."/>
            <person name="Kohler A."/>
            <person name="Barry K."/>
            <person name="LaButti K."/>
            <person name="Morin E."/>
            <person name="Salamov A."/>
            <person name="Lipzen A."/>
            <person name="Mereny Z."/>
            <person name="Hegedus B."/>
            <person name="Baldrian P."/>
            <person name="Stursova M."/>
            <person name="Weitz H."/>
            <person name="Taylor A."/>
            <person name="Grigoriev I.V."/>
            <person name="Nagy L.G."/>
            <person name="Martin F."/>
            <person name="Kauserud H."/>
        </authorList>
    </citation>
    <scope>NUCLEOTIDE SEQUENCE</scope>
    <source>
        <strain evidence="1">CBHHK188m</strain>
    </source>
</reference>
<dbReference type="Proteomes" id="UP001215280">
    <property type="component" value="Unassembled WGS sequence"/>
</dbReference>
<keyword evidence="2" id="KW-1185">Reference proteome</keyword>
<protein>
    <submittedName>
        <fullName evidence="1">Uncharacterized protein</fullName>
    </submittedName>
</protein>
<organism evidence="1 2">
    <name type="scientific">Mycena maculata</name>
    <dbReference type="NCBI Taxonomy" id="230809"/>
    <lineage>
        <taxon>Eukaryota</taxon>
        <taxon>Fungi</taxon>
        <taxon>Dikarya</taxon>
        <taxon>Basidiomycota</taxon>
        <taxon>Agaricomycotina</taxon>
        <taxon>Agaricomycetes</taxon>
        <taxon>Agaricomycetidae</taxon>
        <taxon>Agaricales</taxon>
        <taxon>Marasmiineae</taxon>
        <taxon>Mycenaceae</taxon>
        <taxon>Mycena</taxon>
    </lineage>
</organism>
<comment type="caution">
    <text evidence="1">The sequence shown here is derived from an EMBL/GenBank/DDBJ whole genome shotgun (WGS) entry which is preliminary data.</text>
</comment>
<proteinExistence type="predicted"/>
<gene>
    <name evidence="1" type="ORF">DFH07DRAFT_16904</name>
</gene>
<evidence type="ECO:0000313" key="2">
    <source>
        <dbReference type="Proteomes" id="UP001215280"/>
    </source>
</evidence>
<evidence type="ECO:0000313" key="1">
    <source>
        <dbReference type="EMBL" id="KAJ7745457.1"/>
    </source>
</evidence>
<dbReference type="EMBL" id="JARJLG010000103">
    <property type="protein sequence ID" value="KAJ7745457.1"/>
    <property type="molecule type" value="Genomic_DNA"/>
</dbReference>
<name>A0AAD7IMX5_9AGAR</name>
<sequence>MPLVMAPKSGVLLCTECGAPIEPWMLSPRPATGASGMTRSSRLSVKLFPWMATNIKSSSCNEELDEEGNFEVETEIIQPAVAGIFDRNNSQPRTPNACVYFASSIGMRFPFESSPDINIKYRPLLDVSPNYFGKLSSIGGRTQLLCPTSRSTPKSPLVYKPVDLDPTATGERYSAPRHARFHIVPSTWPSHPESIRVHV</sequence>
<dbReference type="AlphaFoldDB" id="A0AAD7IMX5"/>